<evidence type="ECO:0000259" key="1">
    <source>
        <dbReference type="Pfam" id="PF02754"/>
    </source>
</evidence>
<dbReference type="Proteomes" id="UP000031637">
    <property type="component" value="Chromosome"/>
</dbReference>
<feature type="domain" description="Cysteine-rich" evidence="1">
    <location>
        <begin position="6"/>
        <end position="86"/>
    </location>
</feature>
<dbReference type="AlphaFoldDB" id="W0SJK4"/>
<protein>
    <submittedName>
        <fullName evidence="2">Fe-S oxidoreductase</fullName>
    </submittedName>
</protein>
<name>W0SJK4_9PROT</name>
<organism evidence="2 3">
    <name type="scientific">Sulfuritalea hydrogenivorans sk43H</name>
    <dbReference type="NCBI Taxonomy" id="1223802"/>
    <lineage>
        <taxon>Bacteria</taxon>
        <taxon>Pseudomonadati</taxon>
        <taxon>Pseudomonadota</taxon>
        <taxon>Betaproteobacteria</taxon>
        <taxon>Nitrosomonadales</taxon>
        <taxon>Sterolibacteriaceae</taxon>
        <taxon>Sulfuritalea</taxon>
    </lineage>
</organism>
<dbReference type="Pfam" id="PF02754">
    <property type="entry name" value="CCG"/>
    <property type="match status" value="2"/>
</dbReference>
<proteinExistence type="predicted"/>
<evidence type="ECO:0000313" key="3">
    <source>
        <dbReference type="Proteomes" id="UP000031637"/>
    </source>
</evidence>
<keyword evidence="3" id="KW-1185">Reference proteome</keyword>
<dbReference type="HOGENOM" id="CLU_023081_1_0_4"/>
<gene>
    <name evidence="2" type="ORF">SUTH_03098</name>
</gene>
<evidence type="ECO:0000313" key="2">
    <source>
        <dbReference type="EMBL" id="BAO30876.1"/>
    </source>
</evidence>
<dbReference type="PANTHER" id="PTHR30296">
    <property type="entry name" value="UNCHARACTERIZED PROTEIN YKGE"/>
    <property type="match status" value="1"/>
</dbReference>
<dbReference type="KEGG" id="shd:SUTH_03098"/>
<dbReference type="PANTHER" id="PTHR30296:SF0">
    <property type="entry name" value="LACTATE UTILIZATION PROTEIN A"/>
    <property type="match status" value="1"/>
</dbReference>
<dbReference type="GO" id="GO:0016491">
    <property type="term" value="F:oxidoreductase activity"/>
    <property type="evidence" value="ECO:0007669"/>
    <property type="project" value="UniProtKB-ARBA"/>
</dbReference>
<dbReference type="RefSeq" id="WP_041100480.1">
    <property type="nucleotide sequence ID" value="NZ_AP012547.1"/>
</dbReference>
<sequence>MANKRVGLFVTCLVDLMRPRIGFATLKLLETAGCEVIVPDTQTCCGQPAWNSGDAPGAVALAKKTIAEFEGFDYVVTPSGSCGDHIRTEYPTLLAEEPDWCGRAMALASRTYELTDFLATVLKVDSVPGDHDGTITYHDSCSGLRSLGIKQQPRALLAMMKGVTLKEMNGCEECCGFGGTFSVKFGEVSAAIAERKCDNVLASGAQAVVGGDLGCLLNIEGKLRRMGDETTQVLHVAEVLAGRV</sequence>
<dbReference type="EMBL" id="AP012547">
    <property type="protein sequence ID" value="BAO30876.1"/>
    <property type="molecule type" value="Genomic_DNA"/>
</dbReference>
<reference evidence="2 3" key="1">
    <citation type="journal article" date="2014" name="Syst. Appl. Microbiol.">
        <title>Complete genomes of freshwater sulfur oxidizers Sulfuricella denitrificans skB26 and Sulfuritalea hydrogenivorans sk43H: genetic insights into the sulfur oxidation pathway of betaproteobacteria.</title>
        <authorList>
            <person name="Watanabe T."/>
            <person name="Kojima H."/>
            <person name="Fukui M."/>
        </authorList>
    </citation>
    <scope>NUCLEOTIDE SEQUENCE [LARGE SCALE GENOMIC DNA]</scope>
    <source>
        <strain evidence="2">DSM22779</strain>
    </source>
</reference>
<dbReference type="InterPro" id="IPR004017">
    <property type="entry name" value="Cys_rich_dom"/>
</dbReference>
<dbReference type="STRING" id="1223802.SUTH_03098"/>
<feature type="domain" description="Cysteine-rich" evidence="1">
    <location>
        <begin position="135"/>
        <end position="219"/>
    </location>
</feature>
<accession>W0SJK4</accession>
<dbReference type="GO" id="GO:0005829">
    <property type="term" value="C:cytosol"/>
    <property type="evidence" value="ECO:0007669"/>
    <property type="project" value="TreeGrafter"/>
</dbReference>